<evidence type="ECO:0000259" key="1">
    <source>
        <dbReference type="PROSITE" id="PS51186"/>
    </source>
</evidence>
<protein>
    <recommendedName>
        <fullName evidence="1">N-acetyltransferase domain-containing protein</fullName>
    </recommendedName>
</protein>
<dbReference type="SUPFAM" id="SSF55729">
    <property type="entry name" value="Acyl-CoA N-acyltransferases (Nat)"/>
    <property type="match status" value="1"/>
</dbReference>
<dbReference type="AlphaFoldDB" id="A0A1X7M1B4"/>
<reference evidence="2 3" key="1">
    <citation type="submission" date="2017-04" db="EMBL/GenBank/DDBJ databases">
        <authorList>
            <person name="Afonso C.L."/>
            <person name="Miller P.J."/>
            <person name="Scott M.A."/>
            <person name="Spackman E."/>
            <person name="Goraichik I."/>
            <person name="Dimitrov K.M."/>
            <person name="Suarez D.L."/>
            <person name="Swayne D.E."/>
        </authorList>
    </citation>
    <scope>NUCLEOTIDE SEQUENCE [LARGE SCALE GENOMIC DNA]</scope>
    <source>
        <strain evidence="2 3">11</strain>
    </source>
</reference>
<keyword evidence="3" id="KW-1185">Reference proteome</keyword>
<sequence length="271" mass="29991">MTNAIIVTDFLAARMIQAEQDFHISRIQSIAEQAGNPQGVDIHYFGNASATYIRTMPWGIFNAVKGLHDEDAASLQSIVDFYKTKERSFQLDVDPIRTSNKLLEQLPALGLVQTGFHSVLIGATHSERPSVAPDITIQEIVDDEGFDHYAAIHCLGSGMNLEHKHHFFTNNRGLLHRSGWHIYLALYQNQPAAVATMFIKDGMASLSLAATAPLFRNHGLQTALLQHRLHAASLADCDYVAGQASFGSTSQHNMERVGLKLAWTRSMWAPL</sequence>
<dbReference type="Proteomes" id="UP000193834">
    <property type="component" value="Unassembled WGS sequence"/>
</dbReference>
<evidence type="ECO:0000313" key="2">
    <source>
        <dbReference type="EMBL" id="SMG59517.1"/>
    </source>
</evidence>
<dbReference type="PROSITE" id="PS51186">
    <property type="entry name" value="GNAT"/>
    <property type="match status" value="1"/>
</dbReference>
<feature type="domain" description="N-acetyltransferase" evidence="1">
    <location>
        <begin position="135"/>
        <end position="271"/>
    </location>
</feature>
<dbReference type="STRING" id="1852522.SAMN06295960_4964"/>
<organism evidence="2 3">
    <name type="scientific">Paenibacillus aquistagni</name>
    <dbReference type="NCBI Taxonomy" id="1852522"/>
    <lineage>
        <taxon>Bacteria</taxon>
        <taxon>Bacillati</taxon>
        <taxon>Bacillota</taxon>
        <taxon>Bacilli</taxon>
        <taxon>Bacillales</taxon>
        <taxon>Paenibacillaceae</taxon>
        <taxon>Paenibacillus</taxon>
    </lineage>
</organism>
<dbReference type="EMBL" id="FXAZ01000013">
    <property type="protein sequence ID" value="SMG59517.1"/>
    <property type="molecule type" value="Genomic_DNA"/>
</dbReference>
<dbReference type="RefSeq" id="WP_139829224.1">
    <property type="nucleotide sequence ID" value="NZ_FXAZ01000013.1"/>
</dbReference>
<gene>
    <name evidence="2" type="ORF">SAMN06295960_4964</name>
</gene>
<name>A0A1X7M1B4_9BACL</name>
<dbReference type="GO" id="GO:0016747">
    <property type="term" value="F:acyltransferase activity, transferring groups other than amino-acyl groups"/>
    <property type="evidence" value="ECO:0007669"/>
    <property type="project" value="InterPro"/>
</dbReference>
<accession>A0A1X7M1B4</accession>
<evidence type="ECO:0000313" key="3">
    <source>
        <dbReference type="Proteomes" id="UP000193834"/>
    </source>
</evidence>
<dbReference type="Gene3D" id="3.40.630.30">
    <property type="match status" value="1"/>
</dbReference>
<dbReference type="InterPro" id="IPR000182">
    <property type="entry name" value="GNAT_dom"/>
</dbReference>
<dbReference type="InterPro" id="IPR016181">
    <property type="entry name" value="Acyl_CoA_acyltransferase"/>
</dbReference>
<dbReference type="OrthoDB" id="2350893at2"/>
<proteinExistence type="predicted"/>